<evidence type="ECO:0000256" key="6">
    <source>
        <dbReference type="ARBA" id="ARBA00023157"/>
    </source>
</evidence>
<dbReference type="PANTHER" id="PTHR11567">
    <property type="entry name" value="ACID PHOSPHATASE-RELATED"/>
    <property type="match status" value="1"/>
</dbReference>
<dbReference type="AlphaFoldDB" id="A0A1B6JUQ5"/>
<feature type="signal peptide" evidence="8">
    <location>
        <begin position="1"/>
        <end position="25"/>
    </location>
</feature>
<dbReference type="InterPro" id="IPR000560">
    <property type="entry name" value="His_Pase_clade-2"/>
</dbReference>
<keyword evidence="4 8" id="KW-0732">Signal</keyword>
<feature type="chain" id="PRO_5008586207" description="acid phosphatase" evidence="8">
    <location>
        <begin position="26"/>
        <end position="413"/>
    </location>
</feature>
<dbReference type="EMBL" id="GECU01004775">
    <property type="protein sequence ID" value="JAT02932.1"/>
    <property type="molecule type" value="Transcribed_RNA"/>
</dbReference>
<reference evidence="9" key="1">
    <citation type="submission" date="2015-11" db="EMBL/GenBank/DDBJ databases">
        <title>De novo transcriptome assembly of four potential Pierce s Disease insect vectors from Arizona vineyards.</title>
        <authorList>
            <person name="Tassone E.E."/>
        </authorList>
    </citation>
    <scope>NUCLEOTIDE SEQUENCE</scope>
</reference>
<dbReference type="CDD" id="cd07061">
    <property type="entry name" value="HP_HAP_like"/>
    <property type="match status" value="1"/>
</dbReference>
<evidence type="ECO:0000256" key="5">
    <source>
        <dbReference type="ARBA" id="ARBA00022801"/>
    </source>
</evidence>
<evidence type="ECO:0000256" key="8">
    <source>
        <dbReference type="SAM" id="SignalP"/>
    </source>
</evidence>
<dbReference type="Gene3D" id="3.40.50.1240">
    <property type="entry name" value="Phosphoglycerate mutase-like"/>
    <property type="match status" value="1"/>
</dbReference>
<sequence length="413" mass="47626">MSACLIWICVPTLAVLLIFYSLTDVSKPDVDGVIASTIWSTNTLGARAAPTLQLVFIFTRHGSRGPTFTYPSCPYHPLNTNYWPNGWMALTARGHVQMYKLGLKFRSLYNGFLHHIYHPKDFQANSTLFARTMISAGQFLAGLFPSRGYQLWNKYLPWQPVPVYPTYKDHQKIAYALLTTKCPRFHEAWYKSVARFFLKYRKNITDLLEYAKPFTKIEFDESFNDTESSWMTMYTMWESFFPIIEEGIPLPSWMDEVYQRNMTFLTNRAMRAASVGSDTQIRYIEGVYFKEIMNLMSAKIEGTLRPNRKMFYFSGHDFTLLGLQGVLGLTHDPTGHLDARTGSALIFELHKDLQTDKFYVQVLYIDGASPDLEPLDINIPGCDSPCDFHLLSNITEKYYNITDWDKECQVTAN</sequence>
<dbReference type="Pfam" id="PF00328">
    <property type="entry name" value="His_Phos_2"/>
    <property type="match status" value="1"/>
</dbReference>
<keyword evidence="5" id="KW-0378">Hydrolase</keyword>
<dbReference type="InterPro" id="IPR050645">
    <property type="entry name" value="Histidine_acid_phosphatase"/>
</dbReference>
<comment type="similarity">
    <text evidence="2">Belongs to the histidine acid phosphatase family.</text>
</comment>
<evidence type="ECO:0000256" key="7">
    <source>
        <dbReference type="ARBA" id="ARBA00023180"/>
    </source>
</evidence>
<name>A0A1B6JUQ5_9HEMI</name>
<dbReference type="InterPro" id="IPR029033">
    <property type="entry name" value="His_PPase_superfam"/>
</dbReference>
<dbReference type="PANTHER" id="PTHR11567:SF211">
    <property type="entry name" value="PROSTATIC ACID PHOSPHATASE"/>
    <property type="match status" value="1"/>
</dbReference>
<evidence type="ECO:0000256" key="1">
    <source>
        <dbReference type="ARBA" id="ARBA00000032"/>
    </source>
</evidence>
<gene>
    <name evidence="9" type="ORF">g.26671</name>
</gene>
<evidence type="ECO:0000313" key="9">
    <source>
        <dbReference type="EMBL" id="JAT02932.1"/>
    </source>
</evidence>
<dbReference type="GO" id="GO:0003993">
    <property type="term" value="F:acid phosphatase activity"/>
    <property type="evidence" value="ECO:0007669"/>
    <property type="project" value="UniProtKB-EC"/>
</dbReference>
<dbReference type="EC" id="3.1.3.2" evidence="3"/>
<evidence type="ECO:0000256" key="2">
    <source>
        <dbReference type="ARBA" id="ARBA00005375"/>
    </source>
</evidence>
<dbReference type="SUPFAM" id="SSF53254">
    <property type="entry name" value="Phosphoglycerate mutase-like"/>
    <property type="match status" value="1"/>
</dbReference>
<proteinExistence type="inferred from homology"/>
<keyword evidence="6" id="KW-1015">Disulfide bond</keyword>
<keyword evidence="7" id="KW-0325">Glycoprotein</keyword>
<organism evidence="9">
    <name type="scientific">Homalodisca liturata</name>
    <dbReference type="NCBI Taxonomy" id="320908"/>
    <lineage>
        <taxon>Eukaryota</taxon>
        <taxon>Metazoa</taxon>
        <taxon>Ecdysozoa</taxon>
        <taxon>Arthropoda</taxon>
        <taxon>Hexapoda</taxon>
        <taxon>Insecta</taxon>
        <taxon>Pterygota</taxon>
        <taxon>Neoptera</taxon>
        <taxon>Paraneoptera</taxon>
        <taxon>Hemiptera</taxon>
        <taxon>Auchenorrhyncha</taxon>
        <taxon>Membracoidea</taxon>
        <taxon>Cicadellidae</taxon>
        <taxon>Cicadellinae</taxon>
        <taxon>Proconiini</taxon>
        <taxon>Homalodisca</taxon>
    </lineage>
</organism>
<protein>
    <recommendedName>
        <fullName evidence="3">acid phosphatase</fullName>
        <ecNumber evidence="3">3.1.3.2</ecNumber>
    </recommendedName>
</protein>
<accession>A0A1B6JUQ5</accession>
<evidence type="ECO:0000256" key="4">
    <source>
        <dbReference type="ARBA" id="ARBA00022729"/>
    </source>
</evidence>
<comment type="catalytic activity">
    <reaction evidence="1">
        <text>a phosphate monoester + H2O = an alcohol + phosphate</text>
        <dbReference type="Rhea" id="RHEA:15017"/>
        <dbReference type="ChEBI" id="CHEBI:15377"/>
        <dbReference type="ChEBI" id="CHEBI:30879"/>
        <dbReference type="ChEBI" id="CHEBI:43474"/>
        <dbReference type="ChEBI" id="CHEBI:67140"/>
        <dbReference type="EC" id="3.1.3.2"/>
    </reaction>
</comment>
<evidence type="ECO:0000256" key="3">
    <source>
        <dbReference type="ARBA" id="ARBA00012646"/>
    </source>
</evidence>